<dbReference type="GO" id="GO:0006487">
    <property type="term" value="P:protein N-linked glycosylation"/>
    <property type="evidence" value="ECO:0007669"/>
    <property type="project" value="TreeGrafter"/>
</dbReference>
<evidence type="ECO:0000256" key="2">
    <source>
        <dbReference type="ARBA" id="ARBA00007677"/>
    </source>
</evidence>
<keyword evidence="4" id="KW-0808">Transferase</keyword>
<dbReference type="FunFam" id="3.90.550.10:FF:000051">
    <property type="entry name" value="Alpha-1,2-mannosyltransferase (Ktr4)"/>
    <property type="match status" value="1"/>
</dbReference>
<reference evidence="6" key="1">
    <citation type="submission" date="2014-03" db="EMBL/GenBank/DDBJ databases">
        <authorList>
            <person name="Casaregola S."/>
        </authorList>
    </citation>
    <scope>NUCLEOTIDE SEQUENCE [LARGE SCALE GENOMIC DNA]</scope>
    <source>
        <strain evidence="6">CLIB 918</strain>
    </source>
</reference>
<evidence type="ECO:0000256" key="4">
    <source>
        <dbReference type="ARBA" id="ARBA00022679"/>
    </source>
</evidence>
<comment type="caution">
    <text evidence="6">The sequence shown here is derived from an EMBL/GenBank/DDBJ whole genome shotgun (WGS) entry which is preliminary data.</text>
</comment>
<keyword evidence="5" id="KW-0735">Signal-anchor</keyword>
<comment type="subcellular location">
    <subcellularLocation>
        <location evidence="1">Membrane</location>
        <topology evidence="1">Single-pass type II membrane protein</topology>
    </subcellularLocation>
</comment>
<keyword evidence="5" id="KW-0812">Transmembrane</keyword>
<dbReference type="GO" id="GO:0006493">
    <property type="term" value="P:protein O-linked glycosylation"/>
    <property type="evidence" value="ECO:0007669"/>
    <property type="project" value="TreeGrafter"/>
</dbReference>
<accession>A0A0J9XL49</accession>
<evidence type="ECO:0000313" key="6">
    <source>
        <dbReference type="EMBL" id="CDO57956.1"/>
    </source>
</evidence>
<evidence type="ECO:0000313" key="7">
    <source>
        <dbReference type="Proteomes" id="UP000242525"/>
    </source>
</evidence>
<gene>
    <name evidence="6" type="ORF">BN980_GECA32s00252g</name>
</gene>
<dbReference type="EMBL" id="CCBN010000028">
    <property type="protein sequence ID" value="CDO57956.1"/>
    <property type="molecule type" value="Genomic_DNA"/>
</dbReference>
<dbReference type="SUPFAM" id="SSF53448">
    <property type="entry name" value="Nucleotide-diphospho-sugar transferases"/>
    <property type="match status" value="1"/>
</dbReference>
<dbReference type="OrthoDB" id="439943at2759"/>
<dbReference type="AlphaFoldDB" id="A0A0J9XL49"/>
<dbReference type="PANTHER" id="PTHR31121:SF10">
    <property type="entry name" value="MANNOSYLTRANSFERASE KTR2-RELATED"/>
    <property type="match status" value="1"/>
</dbReference>
<keyword evidence="3 6" id="KW-0328">Glycosyltransferase</keyword>
<dbReference type="GO" id="GO:0000032">
    <property type="term" value="P:cell wall mannoprotein biosynthetic process"/>
    <property type="evidence" value="ECO:0007669"/>
    <property type="project" value="TreeGrafter"/>
</dbReference>
<dbReference type="Proteomes" id="UP000242525">
    <property type="component" value="Unassembled WGS sequence"/>
</dbReference>
<evidence type="ECO:0000256" key="5">
    <source>
        <dbReference type="ARBA" id="ARBA00022968"/>
    </source>
</evidence>
<dbReference type="GO" id="GO:0016020">
    <property type="term" value="C:membrane"/>
    <property type="evidence" value="ECO:0007669"/>
    <property type="project" value="UniProtKB-SubCell"/>
</dbReference>
<keyword evidence="7" id="KW-1185">Reference proteome</keyword>
<dbReference type="GO" id="GO:0000026">
    <property type="term" value="F:alpha-1,2-mannosyltransferase activity"/>
    <property type="evidence" value="ECO:0007669"/>
    <property type="project" value="TreeGrafter"/>
</dbReference>
<dbReference type="Gene3D" id="3.90.550.10">
    <property type="entry name" value="Spore Coat Polysaccharide Biosynthesis Protein SpsA, Chain A"/>
    <property type="match status" value="1"/>
</dbReference>
<sequence>MEFAFWIKWVPSVLGLTCIAVSILSGLDVMECLNHSRTSIIDVLEQNNVTNSILWPRFTAQMLDTPITNDNWETTIQDYTYRADPPWLEKNRTQIGVENATLFMLVRNSELHEALQSMREIEDRFNRHYRYPWTFLNDKLFTEDFKRLTAGIASGKVEYGQVPKEHWSLPSHIDEVKFQECLRDFTERNVIYGPTVSYRHMCRFNSGFFYRQELMNQYDWYWRVEPETNFFCDMTYDPFTMMRQNGKAYGFVIAIPEYPETIPTLWNTSKAFFQSNPDVVAPDNAAQFILDKDHVRPDDIHVDSDDEYNLCHFWSNFEIANLNFFRSEQYQRYFDYLDNAGGFFYERWGDAPVHTIALAMMLNKSQIHHFSDIGYRHEPYYRCPHDDASYTSGRCLCTGMKPGENVDFSPISCLPKWYMHGGRPFVYKYQDQLILM</sequence>
<dbReference type="InterPro" id="IPR029044">
    <property type="entry name" value="Nucleotide-diphossugar_trans"/>
</dbReference>
<proteinExistence type="inferred from homology"/>
<organism evidence="6 7">
    <name type="scientific">Geotrichum candidum</name>
    <name type="common">Oospora lactis</name>
    <name type="synonym">Dipodascus geotrichum</name>
    <dbReference type="NCBI Taxonomy" id="1173061"/>
    <lineage>
        <taxon>Eukaryota</taxon>
        <taxon>Fungi</taxon>
        <taxon>Dikarya</taxon>
        <taxon>Ascomycota</taxon>
        <taxon>Saccharomycotina</taxon>
        <taxon>Dipodascomycetes</taxon>
        <taxon>Dipodascales</taxon>
        <taxon>Dipodascaceae</taxon>
        <taxon>Geotrichum</taxon>
    </lineage>
</organism>
<dbReference type="InterPro" id="IPR002685">
    <property type="entry name" value="Glyco_trans_15"/>
</dbReference>
<dbReference type="GO" id="GO:0005794">
    <property type="term" value="C:Golgi apparatus"/>
    <property type="evidence" value="ECO:0007669"/>
    <property type="project" value="TreeGrafter"/>
</dbReference>
<evidence type="ECO:0000256" key="1">
    <source>
        <dbReference type="ARBA" id="ARBA00004606"/>
    </source>
</evidence>
<evidence type="ECO:0000256" key="3">
    <source>
        <dbReference type="ARBA" id="ARBA00022676"/>
    </source>
</evidence>
<dbReference type="PANTHER" id="PTHR31121">
    <property type="entry name" value="ALPHA-1,2 MANNOSYLTRANSFERASE KTR1"/>
    <property type="match status" value="1"/>
</dbReference>
<name>A0A0J9XL49_GEOCN</name>
<dbReference type="Pfam" id="PF01793">
    <property type="entry name" value="Glyco_transf_15"/>
    <property type="match status" value="1"/>
</dbReference>
<dbReference type="STRING" id="1173061.A0A0J9XL49"/>
<comment type="similarity">
    <text evidence="2">Belongs to the glycosyltransferase 15 family.</text>
</comment>
<protein>
    <submittedName>
        <fullName evidence="6">Similar to Saccharomyces cerevisiae YKR061W KTR2 Mannosyltransferase involved in N-linked protein glycosylation</fullName>
    </submittedName>
</protein>